<dbReference type="EMBL" id="KY354306">
    <property type="protein sequence ID" value="ASK04276.1"/>
    <property type="molecule type" value="Genomic_DNA"/>
</dbReference>
<accession>A0A220QHI7</accession>
<dbReference type="SUPFAM" id="SSF52540">
    <property type="entry name" value="P-loop containing nucleoside triphosphate hydrolases"/>
    <property type="match status" value="1"/>
</dbReference>
<reference evidence="2" key="1">
    <citation type="submission" date="2016-12" db="EMBL/GenBank/DDBJ databases">
        <title>Draft genome sequence of a CTX-M-15-producing endophytic Klebsiella pneumoniae sequence type 198 isolate from lettuce.</title>
        <authorList>
            <person name="Lopes R.Sr."/>
        </authorList>
    </citation>
    <scope>NUCLEOTIDE SEQUENCE</scope>
    <source>
        <strain evidence="2">301</strain>
        <plasmid evidence="2">pKP301b</plasmid>
    </source>
</reference>
<keyword evidence="2" id="KW-0614">Plasmid</keyword>
<name>A0A220QHI7_KLEPN</name>
<dbReference type="RefSeq" id="WP_133060785.1">
    <property type="nucleotide sequence ID" value="NZ_CAJHPH010000014.1"/>
</dbReference>
<dbReference type="Gene3D" id="3.40.50.300">
    <property type="entry name" value="P-loop containing nucleotide triphosphate hydrolases"/>
    <property type="match status" value="1"/>
</dbReference>
<dbReference type="Pfam" id="PF07693">
    <property type="entry name" value="KAP_NTPase"/>
    <property type="match status" value="1"/>
</dbReference>
<dbReference type="InterPro" id="IPR027417">
    <property type="entry name" value="P-loop_NTPase"/>
</dbReference>
<evidence type="ECO:0000259" key="1">
    <source>
        <dbReference type="Pfam" id="PF07693"/>
    </source>
</evidence>
<evidence type="ECO:0000313" key="2">
    <source>
        <dbReference type="EMBL" id="ASK04276.1"/>
    </source>
</evidence>
<feature type="domain" description="KAP NTPase" evidence="1">
    <location>
        <begin position="3"/>
        <end position="227"/>
    </location>
</feature>
<protein>
    <recommendedName>
        <fullName evidence="1">KAP NTPase domain-containing protein</fullName>
    </recommendedName>
</protein>
<proteinExistence type="predicted"/>
<organism evidence="2">
    <name type="scientific">Klebsiella pneumoniae</name>
    <dbReference type="NCBI Taxonomy" id="573"/>
    <lineage>
        <taxon>Bacteria</taxon>
        <taxon>Pseudomonadati</taxon>
        <taxon>Pseudomonadota</taxon>
        <taxon>Gammaproteobacteria</taxon>
        <taxon>Enterobacterales</taxon>
        <taxon>Enterobacteriaceae</taxon>
        <taxon>Klebsiella/Raoultella group</taxon>
        <taxon>Klebsiella</taxon>
        <taxon>Klebsiella pneumoniae complex</taxon>
    </lineage>
</organism>
<sequence length="572" mass="66898">MSITKILDEFLASDDRVAVIKGEWGVGKTHFWNRYYEGKKNKREIEQIAYSYVSLFGLNSIGEIKKKLLPSTIPLNQKLYREDLLEKKQQMMERFFSGVYKCVRYNKVSKKIFNNFSIGISGFGLKSSEFTIFDGYNYVNKYLICFDDLERKGSSLEIKDFMGLVDDLARSKACKIILIYNENNLTKNDEERQFIEYREKIVDRDIMYKPDVIDNVRKIFSQNDPNFEFIISAADALDLKNIRILNKIKKTLYAFESEFTTARREVRKDFTFRVVLFAYVFYSGAGELPYDEFFKKIQPRAMANSYHTNDDEMSDTEKFIDKLDISFTNSDNLFDYGIDYYFKHGYLLSSFSFESAVKAKNKDYEDIEINRKLDEIWSVFRDSFNANQDDFVNALKGAIEEYMSRIPLSKVSSIFIILEELGVNCDSYITQYVDDLISRGSLNKEYNLLMNSTIEHKGLYELINDKLNQIRKAEYDLDELLGRLSNNNNYSSLHIDALNAYSEDDYYNWIITCKEDVLDKIRHGLLKFDDHVAPIPGQTQITDKAMAAIKRVARTSQLNKIRVERLLKINID</sequence>
<dbReference type="AlphaFoldDB" id="A0A220QHI7"/>
<geneLocation type="plasmid" evidence="2">
    <name>pKP301b</name>
</geneLocation>
<dbReference type="InterPro" id="IPR011646">
    <property type="entry name" value="KAP_P-loop"/>
</dbReference>